<evidence type="ECO:0008006" key="6">
    <source>
        <dbReference type="Google" id="ProtNLM"/>
    </source>
</evidence>
<comment type="caution">
    <text evidence="4">The sequence shown here is derived from an EMBL/GenBank/DDBJ whole genome shotgun (WGS) entry which is preliminary data.</text>
</comment>
<evidence type="ECO:0000256" key="1">
    <source>
        <dbReference type="SAM" id="MobiDB-lite"/>
    </source>
</evidence>
<evidence type="ECO:0000256" key="2">
    <source>
        <dbReference type="SAM" id="Phobius"/>
    </source>
</evidence>
<keyword evidence="3" id="KW-0732">Signal</keyword>
<feature type="compositionally biased region" description="Low complexity" evidence="1">
    <location>
        <begin position="309"/>
        <end position="331"/>
    </location>
</feature>
<protein>
    <recommendedName>
        <fullName evidence="6">Gram-positive cocci surface proteins LPxTG domain-containing protein</fullName>
    </recommendedName>
</protein>
<keyword evidence="5" id="KW-1185">Reference proteome</keyword>
<dbReference type="RefSeq" id="WP_215788658.1">
    <property type="nucleotide sequence ID" value="NZ_JAHKKG010000005.1"/>
</dbReference>
<feature type="region of interest" description="Disordered" evidence="1">
    <location>
        <begin position="300"/>
        <end position="344"/>
    </location>
</feature>
<feature type="signal peptide" evidence="3">
    <location>
        <begin position="1"/>
        <end position="26"/>
    </location>
</feature>
<keyword evidence="2" id="KW-0812">Transmembrane</keyword>
<sequence length="380" mass="38761">MILRRLGCAAALAMVGIGVAATPAVAAAPAADLNVATVTVPSEVAPGYAYNFRFIGGRVGSAGAGMDNKSVRMVLTVPAGTVYAGPGKATDADAGPCTQQGNKITCAVTKGGVYYNGYYPFAMNLRMPAAAPVGEKLSFSMAISANIAETNPANDSETFSVDSVPAVDLGITATEPVIEGTVATYKLVVRNHGTTPVRKFVLGETLAGYNMWYGQYAGDGAKCQSKIGGNECVVEHELAPGGDYELTRTVDVVKNSDLRGEQTISPYVYDVPTTYAWDRWVPTVVDAANNKAPFTIDFTEWRPAPASPSPSVTPSATASPTTPGGTAAPAPGDGGEGGGGEGGGLPITGAPTLVVASAGVALLVVGAGVLLLTRRRRTVG</sequence>
<dbReference type="Proteomes" id="UP001519654">
    <property type="component" value="Unassembled WGS sequence"/>
</dbReference>
<organism evidence="4 5">
    <name type="scientific">Paractinoplanes bogorensis</name>
    <dbReference type="NCBI Taxonomy" id="1610840"/>
    <lineage>
        <taxon>Bacteria</taxon>
        <taxon>Bacillati</taxon>
        <taxon>Actinomycetota</taxon>
        <taxon>Actinomycetes</taxon>
        <taxon>Micromonosporales</taxon>
        <taxon>Micromonosporaceae</taxon>
        <taxon>Paractinoplanes</taxon>
    </lineage>
</organism>
<evidence type="ECO:0000313" key="5">
    <source>
        <dbReference type="Proteomes" id="UP001519654"/>
    </source>
</evidence>
<name>A0ABS5YRV6_9ACTN</name>
<gene>
    <name evidence="4" type="ORF">KOI35_18310</name>
</gene>
<keyword evidence="2" id="KW-0472">Membrane</keyword>
<keyword evidence="2" id="KW-1133">Transmembrane helix</keyword>
<reference evidence="4 5" key="1">
    <citation type="submission" date="2021-06" db="EMBL/GenBank/DDBJ databases">
        <title>Actinoplanes lichenicola sp. nov., and Actinoplanes ovalisporus sp. nov., isolated from lichen in Thailand.</title>
        <authorList>
            <person name="Saeng-In P."/>
            <person name="Kanchanasin P."/>
            <person name="Yuki M."/>
            <person name="Kudo T."/>
            <person name="Ohkuma M."/>
            <person name="Phongsopitanun W."/>
            <person name="Tanasupawat S."/>
        </authorList>
    </citation>
    <scope>NUCLEOTIDE SEQUENCE [LARGE SCALE GENOMIC DNA]</scope>
    <source>
        <strain evidence="4 5">NBRC 110975</strain>
    </source>
</reference>
<accession>A0ABS5YRV6</accession>
<dbReference type="EMBL" id="JAHKKG010000005">
    <property type="protein sequence ID" value="MBU2665464.1"/>
    <property type="molecule type" value="Genomic_DNA"/>
</dbReference>
<feature type="chain" id="PRO_5045487139" description="Gram-positive cocci surface proteins LPxTG domain-containing protein" evidence="3">
    <location>
        <begin position="27"/>
        <end position="380"/>
    </location>
</feature>
<feature type="compositionally biased region" description="Gly residues" evidence="1">
    <location>
        <begin position="332"/>
        <end position="344"/>
    </location>
</feature>
<evidence type="ECO:0000256" key="3">
    <source>
        <dbReference type="SAM" id="SignalP"/>
    </source>
</evidence>
<feature type="transmembrane region" description="Helical" evidence="2">
    <location>
        <begin position="353"/>
        <end position="372"/>
    </location>
</feature>
<proteinExistence type="predicted"/>
<evidence type="ECO:0000313" key="4">
    <source>
        <dbReference type="EMBL" id="MBU2665464.1"/>
    </source>
</evidence>